<evidence type="ECO:0000313" key="5">
    <source>
        <dbReference type="Proteomes" id="UP000023152"/>
    </source>
</evidence>
<proteinExistence type="predicted"/>
<keyword evidence="2 3" id="KW-0802">TPR repeat</keyword>
<dbReference type="EMBL" id="ASPP01022233">
    <property type="protein sequence ID" value="ETO11633.1"/>
    <property type="molecule type" value="Genomic_DNA"/>
</dbReference>
<dbReference type="PROSITE" id="PS50005">
    <property type="entry name" value="TPR"/>
    <property type="match status" value="1"/>
</dbReference>
<dbReference type="SUPFAM" id="SSF48452">
    <property type="entry name" value="TPR-like"/>
    <property type="match status" value="1"/>
</dbReference>
<name>X6MC87_RETFI</name>
<dbReference type="PANTHER" id="PTHR45641:SF19">
    <property type="entry name" value="NEPHROCYSTIN-3"/>
    <property type="match status" value="1"/>
</dbReference>
<accession>X6MC87</accession>
<organism evidence="4 5">
    <name type="scientific">Reticulomyxa filosa</name>
    <dbReference type="NCBI Taxonomy" id="46433"/>
    <lineage>
        <taxon>Eukaryota</taxon>
        <taxon>Sar</taxon>
        <taxon>Rhizaria</taxon>
        <taxon>Retaria</taxon>
        <taxon>Foraminifera</taxon>
        <taxon>Monothalamids</taxon>
        <taxon>Reticulomyxidae</taxon>
        <taxon>Reticulomyxa</taxon>
    </lineage>
</organism>
<evidence type="ECO:0000256" key="1">
    <source>
        <dbReference type="ARBA" id="ARBA00022737"/>
    </source>
</evidence>
<feature type="non-terminal residue" evidence="4">
    <location>
        <position position="1"/>
    </location>
</feature>
<dbReference type="SMART" id="SM00028">
    <property type="entry name" value="TPR"/>
    <property type="match status" value="2"/>
</dbReference>
<evidence type="ECO:0000256" key="3">
    <source>
        <dbReference type="PROSITE-ProRule" id="PRU00339"/>
    </source>
</evidence>
<evidence type="ECO:0000256" key="2">
    <source>
        <dbReference type="ARBA" id="ARBA00022803"/>
    </source>
</evidence>
<dbReference type="Gene3D" id="1.25.40.10">
    <property type="entry name" value="Tetratricopeptide repeat domain"/>
    <property type="match status" value="1"/>
</dbReference>
<gene>
    <name evidence="4" type="ORF">RFI_25741</name>
</gene>
<sequence length="101" mass="11581">LEPDHLDVATLYKNLAIVYYGKQEYDKAMEFGQKALDLRLKKLDSNHPGIGNSYNILGNINSKKGDKMGAKKCYENALSIYTQKFENHQKTQRVMSKLKNL</sequence>
<feature type="repeat" description="TPR" evidence="3">
    <location>
        <begin position="9"/>
        <end position="42"/>
    </location>
</feature>
<keyword evidence="5" id="KW-1185">Reference proteome</keyword>
<dbReference type="Pfam" id="PF13424">
    <property type="entry name" value="TPR_12"/>
    <property type="match status" value="1"/>
</dbReference>
<protein>
    <submittedName>
        <fullName evidence="4">Uncharacterized protein</fullName>
    </submittedName>
</protein>
<dbReference type="PANTHER" id="PTHR45641">
    <property type="entry name" value="TETRATRICOPEPTIDE REPEAT PROTEIN (AFU_ORTHOLOGUE AFUA_6G03870)"/>
    <property type="match status" value="1"/>
</dbReference>
<dbReference type="InterPro" id="IPR019734">
    <property type="entry name" value="TPR_rpt"/>
</dbReference>
<keyword evidence="1" id="KW-0677">Repeat</keyword>
<dbReference type="OrthoDB" id="2423701at2759"/>
<evidence type="ECO:0000313" key="4">
    <source>
        <dbReference type="EMBL" id="ETO11633.1"/>
    </source>
</evidence>
<reference evidence="4 5" key="1">
    <citation type="journal article" date="2013" name="Curr. Biol.">
        <title>The Genome of the Foraminiferan Reticulomyxa filosa.</title>
        <authorList>
            <person name="Glockner G."/>
            <person name="Hulsmann N."/>
            <person name="Schleicher M."/>
            <person name="Noegel A.A."/>
            <person name="Eichinger L."/>
            <person name="Gallinger C."/>
            <person name="Pawlowski J."/>
            <person name="Sierra R."/>
            <person name="Euteneuer U."/>
            <person name="Pillet L."/>
            <person name="Moustafa A."/>
            <person name="Platzer M."/>
            <person name="Groth M."/>
            <person name="Szafranski K."/>
            <person name="Schliwa M."/>
        </authorList>
    </citation>
    <scope>NUCLEOTIDE SEQUENCE [LARGE SCALE GENOMIC DNA]</scope>
</reference>
<dbReference type="AlphaFoldDB" id="X6MC87"/>
<dbReference type="Proteomes" id="UP000023152">
    <property type="component" value="Unassembled WGS sequence"/>
</dbReference>
<dbReference type="InterPro" id="IPR011990">
    <property type="entry name" value="TPR-like_helical_dom_sf"/>
</dbReference>
<comment type="caution">
    <text evidence="4">The sequence shown here is derived from an EMBL/GenBank/DDBJ whole genome shotgun (WGS) entry which is preliminary data.</text>
</comment>